<evidence type="ECO:0000256" key="1">
    <source>
        <dbReference type="SAM" id="Phobius"/>
    </source>
</evidence>
<accession>W8VXV0</accession>
<keyword evidence="1" id="KW-1133">Transmembrane helix</keyword>
<dbReference type="PIRSF" id="PIRSF026631">
    <property type="entry name" value="UCP026631"/>
    <property type="match status" value="1"/>
</dbReference>
<dbReference type="STRING" id="1454201.NMS_2553"/>
<dbReference type="Pfam" id="PF03703">
    <property type="entry name" value="bPH_2"/>
    <property type="match status" value="3"/>
</dbReference>
<keyword evidence="1" id="KW-0812">Transmembrane</keyword>
<dbReference type="KEGG" id="nmf:NMS_2553"/>
<dbReference type="AlphaFoldDB" id="W8VXV0"/>
<feature type="transmembrane region" description="Helical" evidence="1">
    <location>
        <begin position="184"/>
        <end position="201"/>
    </location>
</feature>
<evidence type="ECO:0000313" key="3">
    <source>
        <dbReference type="EMBL" id="BAO56562.1"/>
    </source>
</evidence>
<gene>
    <name evidence="3" type="ORF">NMS_2553</name>
</gene>
<feature type="domain" description="YdbS-like PH" evidence="2">
    <location>
        <begin position="403"/>
        <end position="475"/>
    </location>
</feature>
<dbReference type="PANTHER" id="PTHR34473">
    <property type="entry name" value="UPF0699 TRANSMEMBRANE PROTEIN YDBS"/>
    <property type="match status" value="1"/>
</dbReference>
<reference evidence="3 4" key="1">
    <citation type="journal article" date="2014" name="Proc. Natl. Acad. Sci. U.S.A.">
        <title>Functional characterization of flavobacteria rhodopsins reveals a unique class of light-driven chloride pump in bacteria.</title>
        <authorList>
            <person name="Yoshizawa S."/>
            <person name="Kumagai Y."/>
            <person name="Kim H."/>
            <person name="Ogura Y."/>
            <person name="Hayashi T."/>
            <person name="Iwasaki W."/>
            <person name="DeLong E.F."/>
            <person name="Kogure K."/>
        </authorList>
    </citation>
    <scope>NUCLEOTIDE SEQUENCE [LARGE SCALE GENOMIC DNA]</scope>
    <source>
        <strain evidence="3 4">S1-08</strain>
    </source>
</reference>
<sequence>MLYVLKNVKALLIFALYAIFGIGNWTDLRVMIGLTALFAVVGLVMPVLKYYFFTFHIEDDELIIQQGVLNKERKAIPLERIQSVNIQQNLVQRILQLVSVEVETAGSKAKELEIPGLDGAFAASFKNLLQDQVPISRESNIEIATEEQDVKDATSHTAYKREQNTLLILEFTDLLKIAMTQNHVRSGLLALGVVVGFWYKIKDVVERFYGDVFENFEWEDVISYASLSLVLFALVLFIVVSLLVSLARTFNKYYGFELRKSGNYLEAQMGLFNKREVKIPINKIQLLEFHSNPLRRLLNYQTAKIYQAQSEGSKTTSIDVPACNPAMVLRLQHLMHGNSLTEDHEVLQSIASSHARLSFYILSIPLIATAAVFAYFEIYIGTVIAILILLWTTYQAYRDGQCTRIEADQELLVLQSGWLFHSTIITPVFKMQALEKWRSIFLKRRQQIHFKLHTAAGSRGLRYFKETEVSALKNSIINRVISSQQRWM</sequence>
<dbReference type="PANTHER" id="PTHR34473:SF2">
    <property type="entry name" value="UPF0699 TRANSMEMBRANE PROTEIN YDBT"/>
    <property type="match status" value="1"/>
</dbReference>
<feature type="domain" description="YdbS-like PH" evidence="2">
    <location>
        <begin position="253"/>
        <end position="332"/>
    </location>
</feature>
<dbReference type="HOGENOM" id="CLU_024617_3_0_10"/>
<feature type="transmembrane region" description="Helical" evidence="1">
    <location>
        <begin position="221"/>
        <end position="244"/>
    </location>
</feature>
<dbReference type="InterPro" id="IPR005182">
    <property type="entry name" value="YdbS-like_PH"/>
</dbReference>
<name>W8VXV0_9FLAO</name>
<keyword evidence="1" id="KW-0472">Membrane</keyword>
<feature type="transmembrane region" description="Helical" evidence="1">
    <location>
        <begin position="359"/>
        <end position="391"/>
    </location>
</feature>
<protein>
    <recommendedName>
        <fullName evidence="2">YdbS-like PH domain-containing protein</fullName>
    </recommendedName>
</protein>
<evidence type="ECO:0000259" key="2">
    <source>
        <dbReference type="Pfam" id="PF03703"/>
    </source>
</evidence>
<dbReference type="Proteomes" id="UP000031760">
    <property type="component" value="Chromosome"/>
</dbReference>
<feature type="transmembrane region" description="Helical" evidence="1">
    <location>
        <begin position="7"/>
        <end position="25"/>
    </location>
</feature>
<feature type="transmembrane region" description="Helical" evidence="1">
    <location>
        <begin position="31"/>
        <end position="52"/>
    </location>
</feature>
<keyword evidence="4" id="KW-1185">Reference proteome</keyword>
<dbReference type="InterPro" id="IPR014529">
    <property type="entry name" value="UCP026631"/>
</dbReference>
<evidence type="ECO:0000313" key="4">
    <source>
        <dbReference type="Proteomes" id="UP000031760"/>
    </source>
</evidence>
<feature type="domain" description="YdbS-like PH" evidence="2">
    <location>
        <begin position="50"/>
        <end position="122"/>
    </location>
</feature>
<organism evidence="3 4">
    <name type="scientific">Nonlabens marinus S1-08</name>
    <dbReference type="NCBI Taxonomy" id="1454201"/>
    <lineage>
        <taxon>Bacteria</taxon>
        <taxon>Pseudomonadati</taxon>
        <taxon>Bacteroidota</taxon>
        <taxon>Flavobacteriia</taxon>
        <taxon>Flavobacteriales</taxon>
        <taxon>Flavobacteriaceae</taxon>
        <taxon>Nonlabens</taxon>
    </lineage>
</organism>
<proteinExistence type="predicted"/>
<dbReference type="EMBL" id="AP014548">
    <property type="protein sequence ID" value="BAO56562.1"/>
    <property type="molecule type" value="Genomic_DNA"/>
</dbReference>